<evidence type="ECO:0000256" key="2">
    <source>
        <dbReference type="ARBA" id="ARBA00022490"/>
    </source>
</evidence>
<keyword evidence="2 6" id="KW-0963">Cytoplasm</keyword>
<comment type="subunit">
    <text evidence="6">Heterooligomer composed of large and small subunits.</text>
</comment>
<dbReference type="OrthoDB" id="89034at2"/>
<dbReference type="GO" id="GO:0008855">
    <property type="term" value="F:exodeoxyribonuclease VII activity"/>
    <property type="evidence" value="ECO:0007669"/>
    <property type="project" value="UniProtKB-UniRule"/>
</dbReference>
<dbReference type="HAMAP" id="MF_00337">
    <property type="entry name" value="Exonuc_7_S"/>
    <property type="match status" value="1"/>
</dbReference>
<comment type="subcellular location">
    <subcellularLocation>
        <location evidence="6">Cytoplasm</location>
    </subcellularLocation>
</comment>
<keyword evidence="5 6" id="KW-0269">Exonuclease</keyword>
<dbReference type="NCBIfam" id="TIGR01280">
    <property type="entry name" value="xseB"/>
    <property type="match status" value="1"/>
</dbReference>
<dbReference type="InterPro" id="IPR003761">
    <property type="entry name" value="Exonuc_VII_S"/>
</dbReference>
<keyword evidence="8" id="KW-1185">Reference proteome</keyword>
<dbReference type="PANTHER" id="PTHR34137:SF1">
    <property type="entry name" value="EXODEOXYRIBONUCLEASE 7 SMALL SUBUNIT"/>
    <property type="match status" value="1"/>
</dbReference>
<gene>
    <name evidence="6" type="primary">xseB</name>
    <name evidence="7" type="ORF">SAMN02745174_00666</name>
</gene>
<evidence type="ECO:0000256" key="3">
    <source>
        <dbReference type="ARBA" id="ARBA00022722"/>
    </source>
</evidence>
<dbReference type="Proteomes" id="UP000191153">
    <property type="component" value="Unassembled WGS sequence"/>
</dbReference>
<comment type="similarity">
    <text evidence="1 6">Belongs to the XseB family.</text>
</comment>
<reference evidence="7 8" key="1">
    <citation type="submission" date="2017-02" db="EMBL/GenBank/DDBJ databases">
        <authorList>
            <person name="Peterson S.W."/>
        </authorList>
    </citation>
    <scope>NUCLEOTIDE SEQUENCE [LARGE SCALE GENOMIC DNA]</scope>
    <source>
        <strain evidence="7 8">ATCC 700028</strain>
    </source>
</reference>
<dbReference type="SUPFAM" id="SSF116842">
    <property type="entry name" value="XseB-like"/>
    <property type="match status" value="1"/>
</dbReference>
<accession>A0A1T4KYG7</accession>
<dbReference type="STRING" id="180163.SAMN02745174_00666"/>
<dbReference type="GO" id="GO:0005829">
    <property type="term" value="C:cytosol"/>
    <property type="evidence" value="ECO:0007669"/>
    <property type="project" value="TreeGrafter"/>
</dbReference>
<comment type="catalytic activity">
    <reaction evidence="6">
        <text>Exonucleolytic cleavage in either 5'- to 3'- or 3'- to 5'-direction to yield nucleoside 5'-phosphates.</text>
        <dbReference type="EC" id="3.1.11.6"/>
    </reaction>
</comment>
<evidence type="ECO:0000256" key="1">
    <source>
        <dbReference type="ARBA" id="ARBA00009998"/>
    </source>
</evidence>
<dbReference type="AlphaFoldDB" id="A0A1T4KYG7"/>
<dbReference type="Pfam" id="PF02609">
    <property type="entry name" value="Exonuc_VII_S"/>
    <property type="match status" value="1"/>
</dbReference>
<dbReference type="GO" id="GO:0006308">
    <property type="term" value="P:DNA catabolic process"/>
    <property type="evidence" value="ECO:0007669"/>
    <property type="project" value="UniProtKB-UniRule"/>
</dbReference>
<evidence type="ECO:0000313" key="8">
    <source>
        <dbReference type="Proteomes" id="UP000191153"/>
    </source>
</evidence>
<protein>
    <recommendedName>
        <fullName evidence="6">Exodeoxyribonuclease 7 small subunit</fullName>
        <ecNumber evidence="6">3.1.11.6</ecNumber>
    </recommendedName>
    <alternativeName>
        <fullName evidence="6">Exodeoxyribonuclease VII small subunit</fullName>
        <shortName evidence="6">Exonuclease VII small subunit</shortName>
    </alternativeName>
</protein>
<dbReference type="RefSeq" id="WP_078693198.1">
    <property type="nucleotide sequence ID" value="NZ_FUWX01000005.1"/>
</dbReference>
<evidence type="ECO:0000256" key="5">
    <source>
        <dbReference type="ARBA" id="ARBA00022839"/>
    </source>
</evidence>
<evidence type="ECO:0000313" key="7">
    <source>
        <dbReference type="EMBL" id="SJZ47505.1"/>
    </source>
</evidence>
<evidence type="ECO:0000256" key="4">
    <source>
        <dbReference type="ARBA" id="ARBA00022801"/>
    </source>
</evidence>
<keyword evidence="3 6" id="KW-0540">Nuclease</keyword>
<sequence length="76" mass="8845">MKKNSFEWNLSLIDEIIEKLEKGDLNLNDSLKEYEKAMKLLKKSSDILDEAEGVIKKISLDKNDDIVEEVLDYENI</sequence>
<proteinExistence type="inferred from homology"/>
<dbReference type="Gene3D" id="1.10.287.1040">
    <property type="entry name" value="Exonuclease VII, small subunit"/>
    <property type="match status" value="1"/>
</dbReference>
<dbReference type="GO" id="GO:0009318">
    <property type="term" value="C:exodeoxyribonuclease VII complex"/>
    <property type="evidence" value="ECO:0007669"/>
    <property type="project" value="UniProtKB-UniRule"/>
</dbReference>
<keyword evidence="4 6" id="KW-0378">Hydrolase</keyword>
<comment type="function">
    <text evidence="6">Bidirectionally degrades single-stranded DNA into large acid-insoluble oligonucleotides, which are then degraded further into small acid-soluble oligonucleotides.</text>
</comment>
<dbReference type="PANTHER" id="PTHR34137">
    <property type="entry name" value="EXODEOXYRIBONUCLEASE 7 SMALL SUBUNIT"/>
    <property type="match status" value="1"/>
</dbReference>
<dbReference type="EC" id="3.1.11.6" evidence="6"/>
<dbReference type="PIRSF" id="PIRSF006488">
    <property type="entry name" value="Exonuc_VII_S"/>
    <property type="match status" value="1"/>
</dbReference>
<organism evidence="7 8">
    <name type="scientific">Cetobacterium ceti</name>
    <dbReference type="NCBI Taxonomy" id="180163"/>
    <lineage>
        <taxon>Bacteria</taxon>
        <taxon>Fusobacteriati</taxon>
        <taxon>Fusobacteriota</taxon>
        <taxon>Fusobacteriia</taxon>
        <taxon>Fusobacteriales</taxon>
        <taxon>Fusobacteriaceae</taxon>
        <taxon>Cetobacterium</taxon>
    </lineage>
</organism>
<name>A0A1T4KYG7_9FUSO</name>
<dbReference type="EMBL" id="FUWX01000005">
    <property type="protein sequence ID" value="SJZ47505.1"/>
    <property type="molecule type" value="Genomic_DNA"/>
</dbReference>
<evidence type="ECO:0000256" key="6">
    <source>
        <dbReference type="HAMAP-Rule" id="MF_00337"/>
    </source>
</evidence>
<dbReference type="InterPro" id="IPR037004">
    <property type="entry name" value="Exonuc_VII_ssu_sf"/>
</dbReference>